<evidence type="ECO:0000313" key="1">
    <source>
        <dbReference type="EMBL" id="CAA6813401.1"/>
    </source>
</evidence>
<proteinExistence type="predicted"/>
<evidence type="ECO:0008006" key="2">
    <source>
        <dbReference type="Google" id="ProtNLM"/>
    </source>
</evidence>
<accession>A0A6S6TDJ0</accession>
<dbReference type="Gene3D" id="2.60.40.1190">
    <property type="match status" value="1"/>
</dbReference>
<gene>
    <name evidence="1" type="ORF">HELGO_WM42944</name>
</gene>
<organism evidence="1">
    <name type="scientific">uncultured Sulfurovum sp</name>
    <dbReference type="NCBI Taxonomy" id="269237"/>
    <lineage>
        <taxon>Bacteria</taxon>
        <taxon>Pseudomonadati</taxon>
        <taxon>Campylobacterota</taxon>
        <taxon>Epsilonproteobacteria</taxon>
        <taxon>Campylobacterales</taxon>
        <taxon>Sulfurovaceae</taxon>
        <taxon>Sulfurovum</taxon>
        <taxon>environmental samples</taxon>
    </lineage>
</organism>
<reference evidence="1" key="1">
    <citation type="submission" date="2020-01" db="EMBL/GenBank/DDBJ databases">
        <authorList>
            <person name="Meier V. D."/>
            <person name="Meier V D."/>
        </authorList>
    </citation>
    <scope>NUCLEOTIDE SEQUENCE</scope>
    <source>
        <strain evidence="1">HLG_WM_MAG_03</strain>
    </source>
</reference>
<sequence>MKNNLKSYAYSSKMMVNSHLEIKKKSVSLSFTLQGVLAEYSFEETKNRQRANELWRTTCFELFLANSENEDYYELNFSSSLAWNLYHLSSYRADVQEVQVLSEPTIRINKQENQFQICLELELEELCLEQFNLYNVASILLTKENERTFWSVKHEKDVPDFHHRSNFLKIT</sequence>
<name>A0A6S6TDJ0_9BACT</name>
<dbReference type="EMBL" id="CACVAR010000228">
    <property type="protein sequence ID" value="CAA6813401.1"/>
    <property type="molecule type" value="Genomic_DNA"/>
</dbReference>
<dbReference type="AlphaFoldDB" id="A0A6S6TDJ0"/>
<protein>
    <recommendedName>
        <fullName evidence="2">DOMON-like domain-containing protein</fullName>
    </recommendedName>
</protein>